<proteinExistence type="inferred from homology"/>
<dbReference type="Proteomes" id="UP000016843">
    <property type="component" value="Unassembled WGS sequence"/>
</dbReference>
<feature type="binding site" evidence="12">
    <location>
        <position position="47"/>
    </location>
    <ligand>
        <name>Mg(2+)</name>
        <dbReference type="ChEBI" id="CHEBI:18420"/>
    </ligand>
</feature>
<evidence type="ECO:0000256" key="10">
    <source>
        <dbReference type="ARBA" id="ARBA00022985"/>
    </source>
</evidence>
<dbReference type="SFLD" id="SFLDG01138">
    <property type="entry name" value="C1.6.2:_Deoxy-d-mannose-octulo"/>
    <property type="match status" value="1"/>
</dbReference>
<dbReference type="InterPro" id="IPR050793">
    <property type="entry name" value="CMP-NeuNAc_synthase"/>
</dbReference>
<dbReference type="SFLD" id="SFLDS00003">
    <property type="entry name" value="Haloacid_Dehalogenase"/>
    <property type="match status" value="1"/>
</dbReference>
<evidence type="ECO:0000256" key="2">
    <source>
        <dbReference type="ARBA" id="ARBA00001946"/>
    </source>
</evidence>
<organism evidence="13 14">
    <name type="scientific">Rhodonellum psychrophilum GCM71 = DSM 17998</name>
    <dbReference type="NCBI Taxonomy" id="1123057"/>
    <lineage>
        <taxon>Bacteria</taxon>
        <taxon>Pseudomonadati</taxon>
        <taxon>Bacteroidota</taxon>
        <taxon>Cytophagia</taxon>
        <taxon>Cytophagales</taxon>
        <taxon>Cytophagaceae</taxon>
        <taxon>Rhodonellum</taxon>
    </lineage>
</organism>
<comment type="catalytic activity">
    <reaction evidence="1">
        <text>3-deoxy-alpha-D-manno-2-octulosonate-8-phosphate + H2O = 3-deoxy-alpha-D-manno-oct-2-ulosonate + phosphate</text>
        <dbReference type="Rhea" id="RHEA:11500"/>
        <dbReference type="ChEBI" id="CHEBI:15377"/>
        <dbReference type="ChEBI" id="CHEBI:43474"/>
        <dbReference type="ChEBI" id="CHEBI:85985"/>
        <dbReference type="ChEBI" id="CHEBI:85986"/>
        <dbReference type="EC" id="3.1.3.45"/>
    </reaction>
</comment>
<evidence type="ECO:0000256" key="1">
    <source>
        <dbReference type="ARBA" id="ARBA00000898"/>
    </source>
</evidence>
<dbReference type="GO" id="GO:0019143">
    <property type="term" value="F:3-deoxy-manno-octulosonate-8-phosphatase activity"/>
    <property type="evidence" value="ECO:0007669"/>
    <property type="project" value="UniProtKB-EC"/>
</dbReference>
<dbReference type="InterPro" id="IPR010023">
    <property type="entry name" value="KdsC_fam"/>
</dbReference>
<dbReference type="GO" id="GO:0009103">
    <property type="term" value="P:lipopolysaccharide biosynthetic process"/>
    <property type="evidence" value="ECO:0007669"/>
    <property type="project" value="UniProtKB-KW"/>
</dbReference>
<evidence type="ECO:0000256" key="4">
    <source>
        <dbReference type="ARBA" id="ARBA00011881"/>
    </source>
</evidence>
<evidence type="ECO:0000256" key="7">
    <source>
        <dbReference type="ARBA" id="ARBA00022723"/>
    </source>
</evidence>
<evidence type="ECO:0000256" key="8">
    <source>
        <dbReference type="ARBA" id="ARBA00022801"/>
    </source>
</evidence>
<evidence type="ECO:0000256" key="12">
    <source>
        <dbReference type="PIRSR" id="PIRSR006118-2"/>
    </source>
</evidence>
<dbReference type="AlphaFoldDB" id="U5C3L4"/>
<comment type="caution">
    <text evidence="13">The sequence shown here is derived from an EMBL/GenBank/DDBJ whole genome shotgun (WGS) entry which is preliminary data.</text>
</comment>
<comment type="cofactor">
    <cofactor evidence="2 12">
        <name>Mg(2+)</name>
        <dbReference type="ChEBI" id="CHEBI:18420"/>
    </cofactor>
</comment>
<dbReference type="CDD" id="cd01630">
    <property type="entry name" value="HAD_KDO-like"/>
    <property type="match status" value="1"/>
</dbReference>
<gene>
    <name evidence="13" type="ORF">P872_15145</name>
</gene>
<evidence type="ECO:0000256" key="9">
    <source>
        <dbReference type="ARBA" id="ARBA00022842"/>
    </source>
</evidence>
<dbReference type="FunFam" id="3.40.50.1000:FF:000029">
    <property type="entry name" value="3-deoxy-D-manno-octulosonate 8-phosphate phosphatase KdsC"/>
    <property type="match status" value="1"/>
</dbReference>
<dbReference type="SFLD" id="SFLDG01136">
    <property type="entry name" value="C1.6:_Phosphoserine_Phosphatas"/>
    <property type="match status" value="1"/>
</dbReference>
<evidence type="ECO:0000256" key="5">
    <source>
        <dbReference type="ARBA" id="ARBA00013066"/>
    </source>
</evidence>
<keyword evidence="8" id="KW-0378">Hydrolase</keyword>
<keyword evidence="7 12" id="KW-0479">Metal-binding</keyword>
<dbReference type="NCBIfam" id="TIGR01670">
    <property type="entry name" value="KdsC-phosphatas"/>
    <property type="match status" value="1"/>
</dbReference>
<dbReference type="EC" id="3.1.3.45" evidence="5"/>
<protein>
    <recommendedName>
        <fullName evidence="6">3-deoxy-D-manno-octulosonate 8-phosphate phosphatase KdsC</fullName>
        <ecNumber evidence="5">3.1.3.45</ecNumber>
    </recommendedName>
    <alternativeName>
        <fullName evidence="11">KDO 8-P phosphatase</fullName>
    </alternativeName>
</protein>
<dbReference type="InterPro" id="IPR023214">
    <property type="entry name" value="HAD_sf"/>
</dbReference>
<evidence type="ECO:0000313" key="14">
    <source>
        <dbReference type="Proteomes" id="UP000016843"/>
    </source>
</evidence>
<dbReference type="PATRIC" id="fig|1123057.7.peg.755"/>
<evidence type="ECO:0000256" key="3">
    <source>
        <dbReference type="ARBA" id="ARBA00005893"/>
    </source>
</evidence>
<dbReference type="GO" id="GO:0008781">
    <property type="term" value="F:N-acylneuraminate cytidylyltransferase activity"/>
    <property type="evidence" value="ECO:0007669"/>
    <property type="project" value="TreeGrafter"/>
</dbReference>
<keyword evidence="14" id="KW-1185">Reference proteome</keyword>
<evidence type="ECO:0000256" key="11">
    <source>
        <dbReference type="ARBA" id="ARBA00031051"/>
    </source>
</evidence>
<dbReference type="PIRSF" id="PIRSF006118">
    <property type="entry name" value="KDO8-P_Ptase"/>
    <property type="match status" value="1"/>
</dbReference>
<dbReference type="EMBL" id="AWXR01000005">
    <property type="protein sequence ID" value="ERM84379.1"/>
    <property type="molecule type" value="Genomic_DNA"/>
</dbReference>
<name>U5C3L4_9BACT</name>
<evidence type="ECO:0000313" key="13">
    <source>
        <dbReference type="EMBL" id="ERM84379.1"/>
    </source>
</evidence>
<reference evidence="13 14" key="1">
    <citation type="journal article" date="2013" name="Genome Announc.">
        <title>Draft Genome Sequence of the Psychrophilic and Alkaliphilic Rhodonellum psychrophilum Strain GCM71T.</title>
        <authorList>
            <person name="Hauptmann A.L."/>
            <person name="Glaring M.A."/>
            <person name="Hallin P.F."/>
            <person name="Prieme A."/>
            <person name="Stougaard P."/>
        </authorList>
    </citation>
    <scope>NUCLEOTIDE SEQUENCE [LARGE SCALE GENOMIC DNA]</scope>
    <source>
        <strain evidence="13 14">GCM71</strain>
    </source>
</reference>
<sequence>MLGIWTSEGWIFIPSNGRKRNKMQNYLSGLTESIKKKACKIKLIITDVDGVLTDGGIIYDDNGLEYKRFNVKDGLIVHHLRKNGIKIGAITGRNSKVVADRCDELNFDFHYHGVKDKGQKLEEVLKDLGFSHDEVAYLGDDLIDLPILTLVGLAVCPADALPYIQERVHFVSSRNGGEGVFRELGDLILESKGLLSGIIENLVAKKHE</sequence>
<dbReference type="SUPFAM" id="SSF56784">
    <property type="entry name" value="HAD-like"/>
    <property type="match status" value="1"/>
</dbReference>
<feature type="binding site" evidence="12">
    <location>
        <position position="49"/>
    </location>
    <ligand>
        <name>substrate</name>
    </ligand>
</feature>
<dbReference type="PANTHER" id="PTHR21485:SF6">
    <property type="entry name" value="N-ACYLNEURAMINATE CYTIDYLYLTRANSFERASE-RELATED"/>
    <property type="match status" value="1"/>
</dbReference>
<dbReference type="PANTHER" id="PTHR21485">
    <property type="entry name" value="HAD SUPERFAMILY MEMBERS CMAS AND KDSC"/>
    <property type="match status" value="1"/>
</dbReference>
<evidence type="ECO:0000256" key="6">
    <source>
        <dbReference type="ARBA" id="ARBA00020092"/>
    </source>
</evidence>
<comment type="similarity">
    <text evidence="3">Belongs to the KdsC family.</text>
</comment>
<dbReference type="Pfam" id="PF08282">
    <property type="entry name" value="Hydrolase_3"/>
    <property type="match status" value="1"/>
</dbReference>
<feature type="binding site" evidence="12">
    <location>
        <position position="140"/>
    </location>
    <ligand>
        <name>Mg(2+)</name>
        <dbReference type="ChEBI" id="CHEBI:18420"/>
    </ligand>
</feature>
<dbReference type="InterPro" id="IPR036412">
    <property type="entry name" value="HAD-like_sf"/>
</dbReference>
<accession>U5C3L4</accession>
<keyword evidence="10" id="KW-0448">Lipopolysaccharide biosynthesis</keyword>
<dbReference type="GO" id="GO:0046872">
    <property type="term" value="F:metal ion binding"/>
    <property type="evidence" value="ECO:0007669"/>
    <property type="project" value="UniProtKB-KW"/>
</dbReference>
<keyword evidence="9 12" id="KW-0460">Magnesium</keyword>
<dbReference type="eggNOG" id="COG1778">
    <property type="taxonomic scope" value="Bacteria"/>
</dbReference>
<comment type="subunit">
    <text evidence="4">Homotetramer.</text>
</comment>
<dbReference type="Gene3D" id="3.40.50.1000">
    <property type="entry name" value="HAD superfamily/HAD-like"/>
    <property type="match status" value="1"/>
</dbReference>